<sequence length="80" mass="8871">MFRKCNPFTNTYTHDRGCGGEPSPPPTAIPRTPPPGCHAALLNYDSIEMIQFNLSQEIDSNGDNYEDLLSDDPNKCLQTV</sequence>
<proteinExistence type="predicted"/>
<accession>A0A7R9QZN9</accession>
<evidence type="ECO:0000313" key="3">
    <source>
        <dbReference type="Proteomes" id="UP000728032"/>
    </source>
</evidence>
<keyword evidence="3" id="KW-1185">Reference proteome</keyword>
<evidence type="ECO:0000256" key="1">
    <source>
        <dbReference type="SAM" id="MobiDB-lite"/>
    </source>
</evidence>
<dbReference type="Proteomes" id="UP000728032">
    <property type="component" value="Unassembled WGS sequence"/>
</dbReference>
<protein>
    <submittedName>
        <fullName evidence="2">Uncharacterized protein</fullName>
    </submittedName>
</protein>
<dbReference type="EMBL" id="OC953401">
    <property type="protein sequence ID" value="CAD7664463.1"/>
    <property type="molecule type" value="Genomic_DNA"/>
</dbReference>
<name>A0A7R9QZN9_9ACAR</name>
<dbReference type="EMBL" id="CAJPVJ010038576">
    <property type="protein sequence ID" value="CAG2181600.1"/>
    <property type="molecule type" value="Genomic_DNA"/>
</dbReference>
<dbReference type="AlphaFoldDB" id="A0A7R9QZN9"/>
<organism evidence="2">
    <name type="scientific">Oppiella nova</name>
    <dbReference type="NCBI Taxonomy" id="334625"/>
    <lineage>
        <taxon>Eukaryota</taxon>
        <taxon>Metazoa</taxon>
        <taxon>Ecdysozoa</taxon>
        <taxon>Arthropoda</taxon>
        <taxon>Chelicerata</taxon>
        <taxon>Arachnida</taxon>
        <taxon>Acari</taxon>
        <taxon>Acariformes</taxon>
        <taxon>Sarcoptiformes</taxon>
        <taxon>Oribatida</taxon>
        <taxon>Brachypylina</taxon>
        <taxon>Oppioidea</taxon>
        <taxon>Oppiidae</taxon>
        <taxon>Oppiella</taxon>
    </lineage>
</organism>
<reference evidence="2" key="1">
    <citation type="submission" date="2020-11" db="EMBL/GenBank/DDBJ databases">
        <authorList>
            <person name="Tran Van P."/>
        </authorList>
    </citation>
    <scope>NUCLEOTIDE SEQUENCE</scope>
</reference>
<evidence type="ECO:0000313" key="2">
    <source>
        <dbReference type="EMBL" id="CAD7664463.1"/>
    </source>
</evidence>
<feature type="non-terminal residue" evidence="2">
    <location>
        <position position="80"/>
    </location>
</feature>
<gene>
    <name evidence="2" type="ORF">ONB1V03_LOCUS21021</name>
</gene>
<feature type="compositionally biased region" description="Pro residues" evidence="1">
    <location>
        <begin position="22"/>
        <end position="34"/>
    </location>
</feature>
<feature type="region of interest" description="Disordered" evidence="1">
    <location>
        <begin position="61"/>
        <end position="80"/>
    </location>
</feature>
<feature type="region of interest" description="Disordered" evidence="1">
    <location>
        <begin position="1"/>
        <end position="34"/>
    </location>
</feature>